<dbReference type="SUPFAM" id="SSF47473">
    <property type="entry name" value="EF-hand"/>
    <property type="match status" value="1"/>
</dbReference>
<protein>
    <recommendedName>
        <fullName evidence="7">PX domain-containing protein</fullName>
    </recommendedName>
</protein>
<dbReference type="InterPro" id="IPR045734">
    <property type="entry name" value="Snx8_BAR_dom"/>
</dbReference>
<feature type="compositionally biased region" description="Polar residues" evidence="6">
    <location>
        <begin position="510"/>
        <end position="529"/>
    </location>
</feature>
<dbReference type="InterPro" id="IPR035704">
    <property type="entry name" value="SNX8/Mvp1_PX"/>
</dbReference>
<dbReference type="CDD" id="cd07597">
    <property type="entry name" value="BAR_SNX8"/>
    <property type="match status" value="1"/>
</dbReference>
<dbReference type="PANTHER" id="PTHR46571:SF1">
    <property type="entry name" value="SORTING NEXIN-8"/>
    <property type="match status" value="1"/>
</dbReference>
<evidence type="ECO:0000259" key="7">
    <source>
        <dbReference type="PROSITE" id="PS50195"/>
    </source>
</evidence>
<dbReference type="Gene3D" id="3.30.1520.10">
    <property type="entry name" value="Phox-like domain"/>
    <property type="match status" value="1"/>
</dbReference>
<evidence type="ECO:0000313" key="8">
    <source>
        <dbReference type="EMBL" id="KAK7507953.1"/>
    </source>
</evidence>
<evidence type="ECO:0000256" key="5">
    <source>
        <dbReference type="ARBA" id="ARBA00023136"/>
    </source>
</evidence>
<name>A0ABD0M808_9CAEN</name>
<comment type="subcellular location">
    <subcellularLocation>
        <location evidence="1">Membrane</location>
        <topology evidence="1">Peripheral membrane protein</topology>
        <orientation evidence="1">Cytoplasmic side</orientation>
    </subcellularLocation>
</comment>
<evidence type="ECO:0000256" key="2">
    <source>
        <dbReference type="ARBA" id="ARBA00010883"/>
    </source>
</evidence>
<proteinExistence type="inferred from homology"/>
<dbReference type="Pfam" id="PF00787">
    <property type="entry name" value="PX"/>
    <property type="match status" value="1"/>
</dbReference>
<dbReference type="InterPro" id="IPR028662">
    <property type="entry name" value="SNX8/Mvp1"/>
</dbReference>
<accession>A0ABD0M808</accession>
<comment type="caution">
    <text evidence="8">The sequence shown here is derived from an EMBL/GenBank/DDBJ whole genome shotgun (WGS) entry which is preliminary data.</text>
</comment>
<organism evidence="8 9">
    <name type="scientific">Batillaria attramentaria</name>
    <dbReference type="NCBI Taxonomy" id="370345"/>
    <lineage>
        <taxon>Eukaryota</taxon>
        <taxon>Metazoa</taxon>
        <taxon>Spiralia</taxon>
        <taxon>Lophotrochozoa</taxon>
        <taxon>Mollusca</taxon>
        <taxon>Gastropoda</taxon>
        <taxon>Caenogastropoda</taxon>
        <taxon>Sorbeoconcha</taxon>
        <taxon>Cerithioidea</taxon>
        <taxon>Batillariidae</taxon>
        <taxon>Batillaria</taxon>
    </lineage>
</organism>
<dbReference type="AlphaFoldDB" id="A0ABD0M808"/>
<dbReference type="InterPro" id="IPR011992">
    <property type="entry name" value="EF-hand-dom_pair"/>
</dbReference>
<dbReference type="InterPro" id="IPR036871">
    <property type="entry name" value="PX_dom_sf"/>
</dbReference>
<dbReference type="InterPro" id="IPR001683">
    <property type="entry name" value="PX_dom"/>
</dbReference>
<comment type="similarity">
    <text evidence="2">Belongs to the sorting nexin family.</text>
</comment>
<dbReference type="PANTHER" id="PTHR46571">
    <property type="entry name" value="SORTING NEXIN-8"/>
    <property type="match status" value="1"/>
</dbReference>
<dbReference type="Proteomes" id="UP001519460">
    <property type="component" value="Unassembled WGS sequence"/>
</dbReference>
<keyword evidence="4" id="KW-0653">Protein transport</keyword>
<dbReference type="EMBL" id="JACVVK020000003">
    <property type="protein sequence ID" value="KAK7507953.1"/>
    <property type="molecule type" value="Genomic_DNA"/>
</dbReference>
<dbReference type="CDD" id="cd06866">
    <property type="entry name" value="PX_SNX8_Mvp1p_like"/>
    <property type="match status" value="1"/>
</dbReference>
<dbReference type="Pfam" id="PF19566">
    <property type="entry name" value="Snx8_BAR_dom"/>
    <property type="match status" value="1"/>
</dbReference>
<keyword evidence="3" id="KW-0813">Transport</keyword>
<dbReference type="SUPFAM" id="SSF64268">
    <property type="entry name" value="PX domain"/>
    <property type="match status" value="1"/>
</dbReference>
<evidence type="ECO:0000256" key="6">
    <source>
        <dbReference type="SAM" id="MobiDB-lite"/>
    </source>
</evidence>
<evidence type="ECO:0000256" key="3">
    <source>
        <dbReference type="ARBA" id="ARBA00022448"/>
    </source>
</evidence>
<dbReference type="SMART" id="SM00312">
    <property type="entry name" value="PX"/>
    <property type="match status" value="1"/>
</dbReference>
<feature type="region of interest" description="Disordered" evidence="6">
    <location>
        <begin position="502"/>
        <end position="529"/>
    </location>
</feature>
<dbReference type="Gene3D" id="1.10.238.10">
    <property type="entry name" value="EF-hand"/>
    <property type="match status" value="1"/>
</dbReference>
<evidence type="ECO:0000313" key="9">
    <source>
        <dbReference type="Proteomes" id="UP001519460"/>
    </source>
</evidence>
<evidence type="ECO:0000256" key="1">
    <source>
        <dbReference type="ARBA" id="ARBA00004287"/>
    </source>
</evidence>
<gene>
    <name evidence="8" type="ORF">BaRGS_00000918</name>
</gene>
<dbReference type="GO" id="GO:0015031">
    <property type="term" value="P:protein transport"/>
    <property type="evidence" value="ECO:0007669"/>
    <property type="project" value="UniProtKB-KW"/>
</dbReference>
<dbReference type="PROSITE" id="PS50195">
    <property type="entry name" value="PX"/>
    <property type="match status" value="1"/>
</dbReference>
<keyword evidence="9" id="KW-1185">Reference proteome</keyword>
<evidence type="ECO:0000256" key="4">
    <source>
        <dbReference type="ARBA" id="ARBA00022927"/>
    </source>
</evidence>
<feature type="domain" description="PX" evidence="7">
    <location>
        <begin position="131"/>
        <end position="239"/>
    </location>
</feature>
<sequence>MSTDLAFGSVPPFYREVYDIVCPNQEQVDRDLFVQLLVRSSLPKPVIMQIWDAVDTNSGFMTRNGLYKALALTALAQQGKSINDKLLETFSGQELPRPNLGDLSDLRAASVRLRRERTPNLLGFSYSDLCSLDTVKVELVPEKKGLILKHVEYEVTSQRFKSTVLRRYNDFLALHELVMMRFPYRILPRLPPKKMMGANREFIEQRKKSLKRYINILARHPQINDDKLLKFFLTFTGNDMQHKIKEQFRGIPDEFMTSNMASKAKDLVPMDTQMQLANSKEHVRMLTDTVTRMKEIAEHMVIRSTGFATDMLQFGRQLNLMSNDATPLTAWATGTNDTWPQLQKGFKHLSVEYATLSDKSTQAAIDLEDGVVEKLSLFQDVLLSYRDLCDRHEKGVLNEHQRAIQKMGQYKKKKMSATVQSAGEGTVEQLEQRILEQEGQIANMENRNYYSLHCLQMETQLVYAHLDIFYDVLSRMAEVEAHAAAQLSKTWSEVKPIADTLISQDGAPSPTRTSPVGSPTTNNHMGIGV</sequence>
<keyword evidence="5" id="KW-0472">Membrane</keyword>
<reference evidence="8 9" key="1">
    <citation type="journal article" date="2023" name="Sci. Data">
        <title>Genome assembly of the Korean intertidal mud-creeper Batillaria attramentaria.</title>
        <authorList>
            <person name="Patra A.K."/>
            <person name="Ho P.T."/>
            <person name="Jun S."/>
            <person name="Lee S.J."/>
            <person name="Kim Y."/>
            <person name="Won Y.J."/>
        </authorList>
    </citation>
    <scope>NUCLEOTIDE SEQUENCE [LARGE SCALE GENOMIC DNA]</scope>
    <source>
        <strain evidence="8">Wonlab-2016</strain>
    </source>
</reference>
<dbReference type="GO" id="GO:0016020">
    <property type="term" value="C:membrane"/>
    <property type="evidence" value="ECO:0007669"/>
    <property type="project" value="UniProtKB-SubCell"/>
</dbReference>